<dbReference type="AlphaFoldDB" id="A0A565CL84"/>
<accession>A0A565CL84</accession>
<dbReference type="SUPFAM" id="SSF52029">
    <property type="entry name" value="GroEL apical domain-like"/>
    <property type="match status" value="1"/>
</dbReference>
<organism evidence="1 2">
    <name type="scientific">Arabis nemorensis</name>
    <dbReference type="NCBI Taxonomy" id="586526"/>
    <lineage>
        <taxon>Eukaryota</taxon>
        <taxon>Viridiplantae</taxon>
        <taxon>Streptophyta</taxon>
        <taxon>Embryophyta</taxon>
        <taxon>Tracheophyta</taxon>
        <taxon>Spermatophyta</taxon>
        <taxon>Magnoliopsida</taxon>
        <taxon>eudicotyledons</taxon>
        <taxon>Gunneridae</taxon>
        <taxon>Pentapetalae</taxon>
        <taxon>rosids</taxon>
        <taxon>malvids</taxon>
        <taxon>Brassicales</taxon>
        <taxon>Brassicaceae</taxon>
        <taxon>Arabideae</taxon>
        <taxon>Arabis</taxon>
    </lineage>
</organism>
<comment type="caution">
    <text evidence="1">The sequence shown here is derived from an EMBL/GenBank/DDBJ whole genome shotgun (WGS) entry which is preliminary data.</text>
</comment>
<reference evidence="1" key="1">
    <citation type="submission" date="2019-07" db="EMBL/GenBank/DDBJ databases">
        <authorList>
            <person name="Dittberner H."/>
        </authorList>
    </citation>
    <scope>NUCLEOTIDE SEQUENCE [LARGE SCALE GENOMIC DNA]</scope>
</reference>
<proteinExistence type="predicted"/>
<gene>
    <name evidence="1" type="ORF">ANE_LOCUS24776</name>
</gene>
<evidence type="ECO:0000313" key="2">
    <source>
        <dbReference type="Proteomes" id="UP000489600"/>
    </source>
</evidence>
<sequence length="87" mass="9679">MVLKDVERQEIEFVTEILNCLPIANIEQFSPDMIGQAHLVEQVSLGIGMILNIGVVKDMWKSTSLLVRAPRHLALCTIPLHVSSKSI</sequence>
<dbReference type="Gene3D" id="3.50.7.10">
    <property type="entry name" value="GroEL"/>
    <property type="match status" value="1"/>
</dbReference>
<dbReference type="EMBL" id="CABITT030000008">
    <property type="protein sequence ID" value="VVB14332.1"/>
    <property type="molecule type" value="Genomic_DNA"/>
</dbReference>
<protein>
    <submittedName>
        <fullName evidence="1">Uncharacterized protein</fullName>
    </submittedName>
</protein>
<keyword evidence="2" id="KW-1185">Reference proteome</keyword>
<name>A0A565CL84_9BRAS</name>
<dbReference type="InterPro" id="IPR027409">
    <property type="entry name" value="GroEL-like_apical_dom_sf"/>
</dbReference>
<evidence type="ECO:0000313" key="1">
    <source>
        <dbReference type="EMBL" id="VVB14332.1"/>
    </source>
</evidence>
<dbReference type="OrthoDB" id="10248520at2759"/>
<dbReference type="Proteomes" id="UP000489600">
    <property type="component" value="Unassembled WGS sequence"/>
</dbReference>